<dbReference type="EMBL" id="QJNU01000536">
    <property type="protein sequence ID" value="RYO95751.1"/>
    <property type="molecule type" value="Genomic_DNA"/>
</dbReference>
<evidence type="ECO:0000313" key="2">
    <source>
        <dbReference type="Proteomes" id="UP000293360"/>
    </source>
</evidence>
<dbReference type="AlphaFoldDB" id="A0A4Q4T353"/>
<keyword evidence="2" id="KW-1185">Reference proteome</keyword>
<protein>
    <submittedName>
        <fullName evidence="1">Uncharacterized protein</fullName>
    </submittedName>
</protein>
<comment type="caution">
    <text evidence="1">The sequence shown here is derived from an EMBL/GenBank/DDBJ whole genome shotgun (WGS) entry which is preliminary data.</text>
</comment>
<name>A0A4Q4T353_9PEZI</name>
<sequence>MPKLSIRPTKTIMRTKNKPSIGLQETLAISKLEDDNATFLSNTLPPAPYLPASRTRYEHLVVYEPCKDRTY</sequence>
<accession>A0A4Q4T353</accession>
<gene>
    <name evidence="1" type="ORF">DL764_007604</name>
</gene>
<proteinExistence type="predicted"/>
<reference evidence="1 2" key="1">
    <citation type="submission" date="2018-06" db="EMBL/GenBank/DDBJ databases">
        <title>Complete Genomes of Monosporascus.</title>
        <authorList>
            <person name="Robinson A.J."/>
            <person name="Natvig D.O."/>
        </authorList>
    </citation>
    <scope>NUCLEOTIDE SEQUENCE [LARGE SCALE GENOMIC DNA]</scope>
    <source>
        <strain evidence="1 2">CBS 110550</strain>
    </source>
</reference>
<organism evidence="1 2">
    <name type="scientific">Monosporascus ibericus</name>
    <dbReference type="NCBI Taxonomy" id="155417"/>
    <lineage>
        <taxon>Eukaryota</taxon>
        <taxon>Fungi</taxon>
        <taxon>Dikarya</taxon>
        <taxon>Ascomycota</taxon>
        <taxon>Pezizomycotina</taxon>
        <taxon>Sordariomycetes</taxon>
        <taxon>Xylariomycetidae</taxon>
        <taxon>Xylariales</taxon>
        <taxon>Xylariales incertae sedis</taxon>
        <taxon>Monosporascus</taxon>
    </lineage>
</organism>
<evidence type="ECO:0000313" key="1">
    <source>
        <dbReference type="EMBL" id="RYO95751.1"/>
    </source>
</evidence>
<dbReference type="Proteomes" id="UP000293360">
    <property type="component" value="Unassembled WGS sequence"/>
</dbReference>